<evidence type="ECO:0000313" key="1">
    <source>
        <dbReference type="EMBL" id="RYR78908.1"/>
    </source>
</evidence>
<evidence type="ECO:0000313" key="2">
    <source>
        <dbReference type="Proteomes" id="UP000289738"/>
    </source>
</evidence>
<sequence length="158" mass="17650">MLMKVGKYPDDLVPTNIAVTDFSRTSTPARGLVTLTVRVGSIERNTVFVVVPSRASYNALLGRDWIHGMGAVASIVHQSVLLWTKDGKPKTVKAYSNLYVEQMHVDFRIYNPRLKPLNVDQTLNSYNCEGCYLSSKGLSVKLHYPKLGFEPTGWDCLT</sequence>
<dbReference type="EMBL" id="SDMP01000001">
    <property type="protein sequence ID" value="RYR78908.1"/>
    <property type="molecule type" value="Genomic_DNA"/>
</dbReference>
<dbReference type="PANTHER" id="PTHR33240">
    <property type="entry name" value="OS08G0508500 PROTEIN"/>
    <property type="match status" value="1"/>
</dbReference>
<protein>
    <submittedName>
        <fullName evidence="1">Uncharacterized protein</fullName>
    </submittedName>
</protein>
<keyword evidence="2" id="KW-1185">Reference proteome</keyword>
<dbReference type="Proteomes" id="UP000289738">
    <property type="component" value="Chromosome A01"/>
</dbReference>
<gene>
    <name evidence="1" type="ORF">Ahy_A01g003773</name>
</gene>
<comment type="caution">
    <text evidence="1">The sequence shown here is derived from an EMBL/GenBank/DDBJ whole genome shotgun (WGS) entry which is preliminary data.</text>
</comment>
<dbReference type="PANTHER" id="PTHR33240:SF15">
    <property type="entry name" value="GAG-PRO-LIKE PROTEIN"/>
    <property type="match status" value="1"/>
</dbReference>
<proteinExistence type="predicted"/>
<reference evidence="1 2" key="1">
    <citation type="submission" date="2019-01" db="EMBL/GenBank/DDBJ databases">
        <title>Sequencing of cultivated peanut Arachis hypogaea provides insights into genome evolution and oil improvement.</title>
        <authorList>
            <person name="Chen X."/>
        </authorList>
    </citation>
    <scope>NUCLEOTIDE SEQUENCE [LARGE SCALE GENOMIC DNA]</scope>
    <source>
        <strain evidence="2">cv. Fuhuasheng</strain>
        <tissue evidence="1">Leaves</tissue>
    </source>
</reference>
<organism evidence="1 2">
    <name type="scientific">Arachis hypogaea</name>
    <name type="common">Peanut</name>
    <dbReference type="NCBI Taxonomy" id="3818"/>
    <lineage>
        <taxon>Eukaryota</taxon>
        <taxon>Viridiplantae</taxon>
        <taxon>Streptophyta</taxon>
        <taxon>Embryophyta</taxon>
        <taxon>Tracheophyta</taxon>
        <taxon>Spermatophyta</taxon>
        <taxon>Magnoliopsida</taxon>
        <taxon>eudicotyledons</taxon>
        <taxon>Gunneridae</taxon>
        <taxon>Pentapetalae</taxon>
        <taxon>rosids</taxon>
        <taxon>fabids</taxon>
        <taxon>Fabales</taxon>
        <taxon>Fabaceae</taxon>
        <taxon>Papilionoideae</taxon>
        <taxon>50 kb inversion clade</taxon>
        <taxon>dalbergioids sensu lato</taxon>
        <taxon>Dalbergieae</taxon>
        <taxon>Pterocarpus clade</taxon>
        <taxon>Arachis</taxon>
    </lineage>
</organism>
<dbReference type="AlphaFoldDB" id="A0A445ETS6"/>
<name>A0A445ETS6_ARAHY</name>
<accession>A0A445ETS6</accession>
<dbReference type="STRING" id="3818.A0A445ETS6"/>